<keyword evidence="3" id="KW-1185">Reference proteome</keyword>
<dbReference type="AlphaFoldDB" id="A0A4V2Z3Q8"/>
<reference evidence="2 3" key="1">
    <citation type="submission" date="2019-03" db="EMBL/GenBank/DDBJ databases">
        <title>Dyadobacter AR-3-6 sp. nov., isolated from arctic soil.</title>
        <authorList>
            <person name="Chaudhary D.K."/>
        </authorList>
    </citation>
    <scope>NUCLEOTIDE SEQUENCE [LARGE SCALE GENOMIC DNA]</scope>
    <source>
        <strain evidence="2 3">AR-3-6</strain>
    </source>
</reference>
<feature type="chain" id="PRO_5020375621" description="Secretion system C-terminal sorting domain-containing protein" evidence="1">
    <location>
        <begin position="25"/>
        <end position="138"/>
    </location>
</feature>
<evidence type="ECO:0008006" key="4">
    <source>
        <dbReference type="Google" id="ProtNLM"/>
    </source>
</evidence>
<evidence type="ECO:0000313" key="2">
    <source>
        <dbReference type="EMBL" id="TDE13168.1"/>
    </source>
</evidence>
<sequence>MKKLIKTIFAAACGLLLLNAQISAAPFDTKAECKNNSCENFRVGMYRVKNTLTMNLLLEKSKGQHVTICLRNDKGTVLHEEVVNKSFEKFGRKLNFSEIKDGNYTLEISDENEKIVKNINLATTEVKETNGRTLVAMN</sequence>
<gene>
    <name evidence="2" type="ORF">E0F88_19110</name>
</gene>
<name>A0A4V2Z3Q8_9BACT</name>
<organism evidence="2 3">
    <name type="scientific">Dyadobacter psychrotolerans</name>
    <dbReference type="NCBI Taxonomy" id="2541721"/>
    <lineage>
        <taxon>Bacteria</taxon>
        <taxon>Pseudomonadati</taxon>
        <taxon>Bacteroidota</taxon>
        <taxon>Cytophagia</taxon>
        <taxon>Cytophagales</taxon>
        <taxon>Spirosomataceae</taxon>
        <taxon>Dyadobacter</taxon>
    </lineage>
</organism>
<evidence type="ECO:0000313" key="3">
    <source>
        <dbReference type="Proteomes" id="UP000294850"/>
    </source>
</evidence>
<keyword evidence="1" id="KW-0732">Signal</keyword>
<protein>
    <recommendedName>
        <fullName evidence="4">Secretion system C-terminal sorting domain-containing protein</fullName>
    </recommendedName>
</protein>
<proteinExistence type="predicted"/>
<evidence type="ECO:0000256" key="1">
    <source>
        <dbReference type="SAM" id="SignalP"/>
    </source>
</evidence>
<dbReference type="EMBL" id="SMFL01000007">
    <property type="protein sequence ID" value="TDE13168.1"/>
    <property type="molecule type" value="Genomic_DNA"/>
</dbReference>
<dbReference type="OrthoDB" id="955668at2"/>
<dbReference type="Proteomes" id="UP000294850">
    <property type="component" value="Unassembled WGS sequence"/>
</dbReference>
<feature type="signal peptide" evidence="1">
    <location>
        <begin position="1"/>
        <end position="24"/>
    </location>
</feature>
<dbReference type="RefSeq" id="WP_131959888.1">
    <property type="nucleotide sequence ID" value="NZ_SMFL01000007.1"/>
</dbReference>
<accession>A0A4V2Z3Q8</accession>
<comment type="caution">
    <text evidence="2">The sequence shown here is derived from an EMBL/GenBank/DDBJ whole genome shotgun (WGS) entry which is preliminary data.</text>
</comment>